<sequence>MGVFIPHSKLHTLKEYKYQSDDRSITTKYFLKPFWTQFVKIFPLWMAPNMVTLSGFFFILLNLITVLIYDPYLDNAEKPSWIYFSYALGLFLYQTFDACDGMQARRTGQSGPLGELFDHCIDALNTSLSCIVFGSTITCGWGWLLVVSQFATLMNFYMSTWEEYHTHVLFLSEFSGPVEGILILVGVYIFTGFKGAHVWRDPVIYLNLEKLNMGSEFPLTVTKLFSFVGAIGLLFNIYSARRNALVKLTEPSHQKEASKGLIPFFFFYTTVFVQVFLYRDAILPDAGLPLVLSIGLTMAFSVGRIIVAHLTKQDFPMCQPPMFIPIGQIILTELLTRVFKFDQATVANNLEWTGFGLSLGIHALFVTEIIYEITGYLDIWALTIKHKKID</sequence>
<dbReference type="FunFam" id="1.20.120.1760:FF:000012">
    <property type="entry name" value="sn-1,2-diacylglycerol cholinephosphotransferase"/>
    <property type="match status" value="1"/>
</dbReference>
<dbReference type="Pfam" id="PF01066">
    <property type="entry name" value="CDP-OH_P_transf"/>
    <property type="match status" value="1"/>
</dbReference>
<evidence type="ECO:0000256" key="14">
    <source>
        <dbReference type="SAM" id="Phobius"/>
    </source>
</evidence>
<dbReference type="GO" id="GO:0012505">
    <property type="term" value="C:endomembrane system"/>
    <property type="evidence" value="ECO:0007669"/>
    <property type="project" value="UniProtKB-SubCell"/>
</dbReference>
<evidence type="ECO:0000256" key="6">
    <source>
        <dbReference type="ARBA" id="ARBA00022989"/>
    </source>
</evidence>
<dbReference type="InterPro" id="IPR043130">
    <property type="entry name" value="CDP-OH_PTrfase_TM_dom"/>
</dbReference>
<dbReference type="Gene3D" id="1.20.120.1760">
    <property type="match status" value="1"/>
</dbReference>
<feature type="transmembrane region" description="Helical" evidence="14">
    <location>
        <begin position="81"/>
        <end position="99"/>
    </location>
</feature>
<feature type="transmembrane region" description="Helical" evidence="14">
    <location>
        <begin position="290"/>
        <end position="310"/>
    </location>
</feature>
<dbReference type="InterPro" id="IPR048254">
    <property type="entry name" value="CDP_ALCOHOL_P_TRANSF_CS"/>
</dbReference>
<keyword evidence="8" id="KW-0444">Lipid biosynthesis</keyword>
<evidence type="ECO:0000256" key="5">
    <source>
        <dbReference type="ARBA" id="ARBA00022692"/>
    </source>
</evidence>
<dbReference type="PROSITE" id="PS00379">
    <property type="entry name" value="CDP_ALCOHOL_P_TRANSF"/>
    <property type="match status" value="1"/>
</dbReference>
<dbReference type="GO" id="GO:0016020">
    <property type="term" value="C:membrane"/>
    <property type="evidence" value="ECO:0007669"/>
    <property type="project" value="InterPro"/>
</dbReference>
<feature type="transmembrane region" description="Helical" evidence="14">
    <location>
        <begin position="219"/>
        <end position="239"/>
    </location>
</feature>
<name>A0A1B2JDK4_PICPA</name>
<dbReference type="InterPro" id="IPR014472">
    <property type="entry name" value="CHOPT"/>
</dbReference>
<dbReference type="EMBL" id="CP014585">
    <property type="protein sequence ID" value="ANZ76144.1"/>
    <property type="molecule type" value="Genomic_DNA"/>
</dbReference>
<keyword evidence="5 14" id="KW-0812">Transmembrane</keyword>
<dbReference type="PANTHER" id="PTHR10414:SF37">
    <property type="entry name" value="BB IN A BOXCAR, ISOFORM C"/>
    <property type="match status" value="1"/>
</dbReference>
<feature type="transmembrane region" description="Helical" evidence="14">
    <location>
        <begin position="50"/>
        <end position="69"/>
    </location>
</feature>
<accession>A0A1B2JDK4</accession>
<evidence type="ECO:0000256" key="9">
    <source>
        <dbReference type="ARBA" id="ARBA00023264"/>
    </source>
</evidence>
<dbReference type="PANTHER" id="PTHR10414">
    <property type="entry name" value="ETHANOLAMINEPHOSPHOTRANSFERASE"/>
    <property type="match status" value="1"/>
</dbReference>
<proteinExistence type="inferred from homology"/>
<dbReference type="GO" id="GO:0004142">
    <property type="term" value="F:diacylglycerol cholinephosphotransferase activity"/>
    <property type="evidence" value="ECO:0007669"/>
    <property type="project" value="UniProtKB-EC"/>
</dbReference>
<evidence type="ECO:0000313" key="15">
    <source>
        <dbReference type="EMBL" id="ANZ76144.1"/>
    </source>
</evidence>
<dbReference type="EC" id="2.7.8.2" evidence="11"/>
<evidence type="ECO:0000256" key="3">
    <source>
        <dbReference type="ARBA" id="ARBA00010441"/>
    </source>
</evidence>
<comment type="catalytic activity">
    <reaction evidence="12">
        <text>CDP-N,N-dimethylethanolamine + a 1,2-diacyl-sn-glycerol = a 1,2-diacyl-sn-glycero-3-phospho-N,N-dimethylethanolamine + CMP + H(+)</text>
        <dbReference type="Rhea" id="RHEA:33775"/>
        <dbReference type="ChEBI" id="CHEBI:15378"/>
        <dbReference type="ChEBI" id="CHEBI:17815"/>
        <dbReference type="ChEBI" id="CHEBI:60377"/>
        <dbReference type="ChEBI" id="CHEBI:64572"/>
        <dbReference type="ChEBI" id="CHEBI:65117"/>
    </reaction>
    <physiologicalReaction direction="left-to-right" evidence="12">
        <dbReference type="Rhea" id="RHEA:33776"/>
    </physiologicalReaction>
</comment>
<keyword evidence="8" id="KW-0443">Lipid metabolism</keyword>
<organism evidence="15 16">
    <name type="scientific">Komagataella pastoris</name>
    <name type="common">Yeast</name>
    <name type="synonym">Pichia pastoris</name>
    <dbReference type="NCBI Taxonomy" id="4922"/>
    <lineage>
        <taxon>Eukaryota</taxon>
        <taxon>Fungi</taxon>
        <taxon>Dikarya</taxon>
        <taxon>Ascomycota</taxon>
        <taxon>Saccharomycotina</taxon>
        <taxon>Pichiomycetes</taxon>
        <taxon>Pichiales</taxon>
        <taxon>Pichiaceae</taxon>
        <taxon>Komagataella</taxon>
    </lineage>
</organism>
<dbReference type="PIRSF" id="PIRSF015665">
    <property type="entry name" value="CHOPT"/>
    <property type="match status" value="1"/>
</dbReference>
<evidence type="ECO:0000256" key="1">
    <source>
        <dbReference type="ARBA" id="ARBA00001946"/>
    </source>
</evidence>
<comment type="subcellular location">
    <subcellularLocation>
        <location evidence="2">Endomembrane system</location>
        <topology evidence="2">Multi-pass membrane protein</topology>
    </subcellularLocation>
</comment>
<comment type="similarity">
    <text evidence="3 13">Belongs to the CDP-alcohol phosphatidyltransferase class-I family.</text>
</comment>
<feature type="transmembrane region" description="Helical" evidence="14">
    <location>
        <begin position="260"/>
        <end position="278"/>
    </location>
</feature>
<evidence type="ECO:0000256" key="10">
    <source>
        <dbReference type="ARBA" id="ARBA00037890"/>
    </source>
</evidence>
<comment type="cofactor">
    <cofactor evidence="1">
        <name>Mg(2+)</name>
        <dbReference type="ChEBI" id="CHEBI:18420"/>
    </cofactor>
</comment>
<reference evidence="15 16" key="1">
    <citation type="submission" date="2016-02" db="EMBL/GenBank/DDBJ databases">
        <title>Comparative genomic and transcriptomic foundation for Pichia pastoris.</title>
        <authorList>
            <person name="Love K.R."/>
            <person name="Shah K.A."/>
            <person name="Whittaker C.A."/>
            <person name="Wu J."/>
            <person name="Bartlett M.C."/>
            <person name="Ma D."/>
            <person name="Leeson R.L."/>
            <person name="Priest M."/>
            <person name="Young S.K."/>
            <person name="Love J.C."/>
        </authorList>
    </citation>
    <scope>NUCLEOTIDE SEQUENCE [LARGE SCALE GENOMIC DNA]</scope>
    <source>
        <strain evidence="15 16">ATCC 28485</strain>
    </source>
</reference>
<evidence type="ECO:0000256" key="4">
    <source>
        <dbReference type="ARBA" id="ARBA00022679"/>
    </source>
</evidence>
<keyword evidence="9" id="KW-1208">Phospholipid metabolism</keyword>
<keyword evidence="4 13" id="KW-0808">Transferase</keyword>
<evidence type="ECO:0000256" key="8">
    <source>
        <dbReference type="ARBA" id="ARBA00023209"/>
    </source>
</evidence>
<keyword evidence="16" id="KW-1185">Reference proteome</keyword>
<keyword evidence="8" id="KW-0594">Phospholipid biosynthesis</keyword>
<keyword evidence="7 14" id="KW-0472">Membrane</keyword>
<gene>
    <name evidence="15" type="ORF">ATY40_BA7502254</name>
</gene>
<evidence type="ECO:0000256" key="2">
    <source>
        <dbReference type="ARBA" id="ARBA00004127"/>
    </source>
</evidence>
<evidence type="ECO:0000313" key="16">
    <source>
        <dbReference type="Proteomes" id="UP000094565"/>
    </source>
</evidence>
<keyword evidence="6 14" id="KW-1133">Transmembrane helix</keyword>
<evidence type="ECO:0000256" key="11">
    <source>
        <dbReference type="ARBA" id="ARBA00038987"/>
    </source>
</evidence>
<dbReference type="OrthoDB" id="196717at2759"/>
<protein>
    <recommendedName>
        <fullName evidence="11">diacylglycerol cholinephosphotransferase</fullName>
        <ecNumber evidence="11">2.7.8.2</ecNumber>
    </recommendedName>
</protein>
<comment type="pathway">
    <text evidence="10">Phospholipid metabolism; phosphatidylcholine biosynthesis; phosphatidylcholine from phosphocholine: step 2/2.</text>
</comment>
<evidence type="ECO:0000256" key="12">
    <source>
        <dbReference type="ARBA" id="ARBA00051857"/>
    </source>
</evidence>
<evidence type="ECO:0000256" key="7">
    <source>
        <dbReference type="ARBA" id="ARBA00023136"/>
    </source>
</evidence>
<dbReference type="AlphaFoldDB" id="A0A1B2JDK4"/>
<dbReference type="InterPro" id="IPR000462">
    <property type="entry name" value="CDP-OH_P_trans"/>
</dbReference>
<evidence type="ECO:0000256" key="13">
    <source>
        <dbReference type="RuleBase" id="RU003750"/>
    </source>
</evidence>
<dbReference type="Proteomes" id="UP000094565">
    <property type="component" value="Chromosome 2"/>
</dbReference>